<dbReference type="EMBL" id="PXNN01000017">
    <property type="protein sequence ID" value="PSF06999.1"/>
    <property type="molecule type" value="Genomic_DNA"/>
</dbReference>
<reference evidence="1 2" key="1">
    <citation type="submission" date="2018-03" db="EMBL/GenBank/DDBJ databases">
        <title>Marinobacter brunus sp. nov., a marine bacterium of Gamma-proteobacteria isolated from the surface seawater of the South China Sea.</title>
        <authorList>
            <person name="Cheng H."/>
            <person name="Wu Y.-H."/>
            <person name="Xamxidin M."/>
            <person name="Xu X.-W."/>
        </authorList>
    </citation>
    <scope>NUCLEOTIDE SEQUENCE [LARGE SCALE GENOMIC DNA]</scope>
    <source>
        <strain evidence="1 2">JCM 30472</strain>
    </source>
</reference>
<gene>
    <name evidence="1" type="ORF">C7H08_15585</name>
</gene>
<accession>A0A2T1KA34</accession>
<name>A0A2T1KA34_9GAMM</name>
<dbReference type="AlphaFoldDB" id="A0A2T1KA34"/>
<keyword evidence="2" id="KW-1185">Reference proteome</keyword>
<sequence>MTAQTATAKSRPVVQSDLVTRKVGAEYLGVSETTFWRLAEFDPTFPPKIRLSPRRVAWRLKNLESWLSSREGA</sequence>
<organism evidence="1 2">
    <name type="scientific">Marinobacter halophilus</name>
    <dbReference type="NCBI Taxonomy" id="1323740"/>
    <lineage>
        <taxon>Bacteria</taxon>
        <taxon>Pseudomonadati</taxon>
        <taxon>Pseudomonadota</taxon>
        <taxon>Gammaproteobacteria</taxon>
        <taxon>Pseudomonadales</taxon>
        <taxon>Marinobacteraceae</taxon>
        <taxon>Marinobacter</taxon>
    </lineage>
</organism>
<proteinExistence type="predicted"/>
<dbReference type="InterPro" id="IPR010260">
    <property type="entry name" value="AlpA"/>
</dbReference>
<dbReference type="Proteomes" id="UP000238385">
    <property type="component" value="Unassembled WGS sequence"/>
</dbReference>
<comment type="caution">
    <text evidence="1">The sequence shown here is derived from an EMBL/GenBank/DDBJ whole genome shotgun (WGS) entry which is preliminary data.</text>
</comment>
<evidence type="ECO:0000313" key="1">
    <source>
        <dbReference type="EMBL" id="PSF06999.1"/>
    </source>
</evidence>
<evidence type="ECO:0008006" key="3">
    <source>
        <dbReference type="Google" id="ProtNLM"/>
    </source>
</evidence>
<evidence type="ECO:0000313" key="2">
    <source>
        <dbReference type="Proteomes" id="UP000238385"/>
    </source>
</evidence>
<protein>
    <recommendedName>
        <fullName evidence="3">AlpA family transcriptional regulator</fullName>
    </recommendedName>
</protein>
<dbReference type="OrthoDB" id="8455288at2"/>
<dbReference type="Pfam" id="PF05930">
    <property type="entry name" value="Phage_AlpA"/>
    <property type="match status" value="1"/>
</dbReference>